<feature type="transmembrane region" description="Helical" evidence="6">
    <location>
        <begin position="52"/>
        <end position="80"/>
    </location>
</feature>
<reference evidence="8 9" key="1">
    <citation type="submission" date="2016-03" db="EMBL/GenBank/DDBJ databases">
        <title>Genome sequence of Providencia stuartii strain, isolated from the salivary glands of larval Lucilia sericata.</title>
        <authorList>
            <person name="Yuan Y."/>
            <person name="Zhang Y."/>
            <person name="Fu S."/>
            <person name="Crippen T.L."/>
            <person name="Visi D."/>
            <person name="Benbow M.E."/>
            <person name="Allen M."/>
            <person name="Tomberlin J.K."/>
            <person name="Sze S.-H."/>
            <person name="Tarone A.M."/>
        </authorList>
    </citation>
    <scope>NUCLEOTIDE SEQUENCE [LARGE SCALE GENOMIC DNA]</scope>
    <source>
        <strain evidence="8 9">Crippen</strain>
    </source>
</reference>
<evidence type="ECO:0000256" key="2">
    <source>
        <dbReference type="ARBA" id="ARBA00022475"/>
    </source>
</evidence>
<dbReference type="Pfam" id="PF01292">
    <property type="entry name" value="Ni_hydr_CYTB"/>
    <property type="match status" value="1"/>
</dbReference>
<comment type="caution">
    <text evidence="8">The sequence shown here is derived from an EMBL/GenBank/DDBJ whole genome shotgun (WGS) entry which is preliminary data.</text>
</comment>
<keyword evidence="5 6" id="KW-0472">Membrane</keyword>
<proteinExistence type="predicted"/>
<evidence type="ECO:0000259" key="7">
    <source>
        <dbReference type="Pfam" id="PF01292"/>
    </source>
</evidence>
<feature type="transmembrane region" description="Helical" evidence="6">
    <location>
        <begin position="166"/>
        <end position="185"/>
    </location>
</feature>
<feature type="transmembrane region" description="Helical" evidence="6">
    <location>
        <begin position="126"/>
        <end position="146"/>
    </location>
</feature>
<evidence type="ECO:0000256" key="3">
    <source>
        <dbReference type="ARBA" id="ARBA00022692"/>
    </source>
</evidence>
<dbReference type="GO" id="GO:0005886">
    <property type="term" value="C:plasma membrane"/>
    <property type="evidence" value="ECO:0007669"/>
    <property type="project" value="UniProtKB-SubCell"/>
</dbReference>
<dbReference type="RefSeq" id="WP_070929262.1">
    <property type="nucleotide sequence ID" value="NZ_VAUE01000038.1"/>
</dbReference>
<dbReference type="AlphaFoldDB" id="A0A1S1HN91"/>
<dbReference type="InterPro" id="IPR016174">
    <property type="entry name" value="Di-haem_cyt_TM"/>
</dbReference>
<feature type="domain" description="Cytochrome b561 bacterial/Ni-hydrogenase" evidence="7">
    <location>
        <begin position="17"/>
        <end position="182"/>
    </location>
</feature>
<protein>
    <recommendedName>
        <fullName evidence="7">Cytochrome b561 bacterial/Ni-hydrogenase domain-containing protein</fullName>
    </recommendedName>
</protein>
<evidence type="ECO:0000256" key="5">
    <source>
        <dbReference type="ARBA" id="ARBA00023136"/>
    </source>
</evidence>
<evidence type="ECO:0000313" key="9">
    <source>
        <dbReference type="Proteomes" id="UP000179588"/>
    </source>
</evidence>
<keyword evidence="9" id="KW-1185">Reference proteome</keyword>
<dbReference type="InterPro" id="IPR011577">
    <property type="entry name" value="Cyt_b561_bac/Ni-Hgenase"/>
</dbReference>
<dbReference type="EMBL" id="LVIE01000190">
    <property type="protein sequence ID" value="OHT23292.1"/>
    <property type="molecule type" value="Genomic_DNA"/>
</dbReference>
<feature type="transmembrane region" description="Helical" evidence="6">
    <location>
        <begin position="21"/>
        <end position="40"/>
    </location>
</feature>
<dbReference type="Proteomes" id="UP000179588">
    <property type="component" value="Unassembled WGS sequence"/>
</dbReference>
<keyword evidence="3 6" id="KW-0812">Transmembrane</keyword>
<accession>A0A1S1HN91</accession>
<gene>
    <name evidence="8" type="ORF">A3Q29_07710</name>
</gene>
<dbReference type="OrthoDB" id="6588368at2"/>
<evidence type="ECO:0000256" key="1">
    <source>
        <dbReference type="ARBA" id="ARBA00004651"/>
    </source>
</evidence>
<keyword evidence="4 6" id="KW-1133">Transmembrane helix</keyword>
<evidence type="ECO:0000256" key="4">
    <source>
        <dbReference type="ARBA" id="ARBA00022989"/>
    </source>
</evidence>
<dbReference type="GO" id="GO:0022904">
    <property type="term" value="P:respiratory electron transport chain"/>
    <property type="evidence" value="ECO:0007669"/>
    <property type="project" value="InterPro"/>
</dbReference>
<dbReference type="SUPFAM" id="SSF81342">
    <property type="entry name" value="Transmembrane di-heme cytochromes"/>
    <property type="match status" value="1"/>
</dbReference>
<comment type="subcellular location">
    <subcellularLocation>
        <location evidence="1">Cell membrane</location>
        <topology evidence="1">Multi-pass membrane protein</topology>
    </subcellularLocation>
</comment>
<evidence type="ECO:0000256" key="6">
    <source>
        <dbReference type="SAM" id="Phobius"/>
    </source>
</evidence>
<sequence>MCPLKSVWKFFGLYQTHTVRILHMLILLLVITQIIISNWMDVSNIGYIPTSGYIFYFTWLHIIVGISLLFFTAFLITICLSNRGLRYYFPYLWGEFSQINDDIKILIKFKLPDSSPKGLATSIQGLGLGALALVVLSGITWFILWLQDSTFANEAKNIHKTLTGLIEAYIIGHGAMGLLHFILWYRNSKTTTQ</sequence>
<organism evidence="8 9">
    <name type="scientific">Providencia stuartii</name>
    <dbReference type="NCBI Taxonomy" id="588"/>
    <lineage>
        <taxon>Bacteria</taxon>
        <taxon>Pseudomonadati</taxon>
        <taxon>Pseudomonadota</taxon>
        <taxon>Gammaproteobacteria</taxon>
        <taxon>Enterobacterales</taxon>
        <taxon>Morganellaceae</taxon>
        <taxon>Providencia</taxon>
    </lineage>
</organism>
<keyword evidence="2" id="KW-1003">Cell membrane</keyword>
<evidence type="ECO:0000313" key="8">
    <source>
        <dbReference type="EMBL" id="OHT23292.1"/>
    </source>
</evidence>
<name>A0A1S1HN91_PROST</name>
<dbReference type="GO" id="GO:0009055">
    <property type="term" value="F:electron transfer activity"/>
    <property type="evidence" value="ECO:0007669"/>
    <property type="project" value="InterPro"/>
</dbReference>